<sequence length="64" mass="6866">MNEAGHATYVANKFNSDLFGAIAAFFRCTKDAGGTPMAHRRRCRHAAWKDAGAGSPGKIRKKSG</sequence>
<reference evidence="1 2" key="1">
    <citation type="journal article" date="2020" name="Front. Plant Sci.">
        <title>Isolation of Rhizosphere Bacteria That Improve Quality and Water Stress Tolerance in Greenhouse Ornamentals.</title>
        <authorList>
            <person name="Nordstedt N.P."/>
            <person name="Jones M.L."/>
        </authorList>
    </citation>
    <scope>NUCLEOTIDE SEQUENCE [LARGE SCALE GENOMIC DNA]</scope>
    <source>
        <strain evidence="1 2">C6C2</strain>
    </source>
</reference>
<dbReference type="RefSeq" id="WP_148664523.1">
    <property type="nucleotide sequence ID" value="NZ_CP018845.1"/>
</dbReference>
<organism evidence="1 2">
    <name type="scientific">Herbaspirillum robiniae</name>
    <dbReference type="NCBI Taxonomy" id="2014887"/>
    <lineage>
        <taxon>Bacteria</taxon>
        <taxon>Pseudomonadati</taxon>
        <taxon>Pseudomonadota</taxon>
        <taxon>Betaproteobacteria</taxon>
        <taxon>Burkholderiales</taxon>
        <taxon>Oxalobacteraceae</taxon>
        <taxon>Herbaspirillum</taxon>
    </lineage>
</organism>
<accession>A0ABX2LQA0</accession>
<protein>
    <submittedName>
        <fullName evidence="1">Uncharacterized protein</fullName>
    </submittedName>
</protein>
<keyword evidence="2" id="KW-1185">Reference proteome</keyword>
<evidence type="ECO:0000313" key="1">
    <source>
        <dbReference type="EMBL" id="NUU00589.1"/>
    </source>
</evidence>
<dbReference type="Proteomes" id="UP000536746">
    <property type="component" value="Unassembled WGS sequence"/>
</dbReference>
<evidence type="ECO:0000313" key="2">
    <source>
        <dbReference type="Proteomes" id="UP000536746"/>
    </source>
</evidence>
<gene>
    <name evidence="1" type="ORF">HNO84_03190</name>
</gene>
<dbReference type="EMBL" id="JABFMT010000002">
    <property type="protein sequence ID" value="NUU00589.1"/>
    <property type="molecule type" value="Genomic_DNA"/>
</dbReference>
<comment type="caution">
    <text evidence="1">The sequence shown here is derived from an EMBL/GenBank/DDBJ whole genome shotgun (WGS) entry which is preliminary data.</text>
</comment>
<name>A0ABX2LQA0_9BURK</name>
<proteinExistence type="predicted"/>